<feature type="transmembrane region" description="Helical" evidence="1">
    <location>
        <begin position="227"/>
        <end position="250"/>
    </location>
</feature>
<keyword evidence="3" id="KW-0808">Transferase</keyword>
<evidence type="ECO:0000313" key="3">
    <source>
        <dbReference type="EMBL" id="GEA62422.1"/>
    </source>
</evidence>
<dbReference type="PANTHER" id="PTHR48090:SF7">
    <property type="entry name" value="RFBJ PROTEIN"/>
    <property type="match status" value="1"/>
</dbReference>
<dbReference type="OrthoDB" id="276604at2"/>
<accession>A0A4Y3ITH7</accession>
<evidence type="ECO:0000259" key="2">
    <source>
        <dbReference type="Pfam" id="PF00535"/>
    </source>
</evidence>
<name>A0A4Y3ITH7_9VIBR</name>
<dbReference type="Proteomes" id="UP000318242">
    <property type="component" value="Unassembled WGS sequence"/>
</dbReference>
<dbReference type="AlphaFoldDB" id="A0A4Y3ITH7"/>
<proteinExistence type="predicted"/>
<keyword evidence="1" id="KW-0472">Membrane</keyword>
<gene>
    <name evidence="3" type="ORF">VCO01S_36150</name>
</gene>
<protein>
    <submittedName>
        <fullName evidence="3">Glycosyl transferase</fullName>
    </submittedName>
</protein>
<organism evidence="3 4">
    <name type="scientific">Vibrio comitans NBRC 102076</name>
    <dbReference type="NCBI Taxonomy" id="1219078"/>
    <lineage>
        <taxon>Bacteria</taxon>
        <taxon>Pseudomonadati</taxon>
        <taxon>Pseudomonadota</taxon>
        <taxon>Gammaproteobacteria</taxon>
        <taxon>Vibrionales</taxon>
        <taxon>Vibrionaceae</taxon>
        <taxon>Vibrio</taxon>
    </lineage>
</organism>
<dbReference type="InterPro" id="IPR001173">
    <property type="entry name" value="Glyco_trans_2-like"/>
</dbReference>
<dbReference type="Gene3D" id="3.90.550.10">
    <property type="entry name" value="Spore Coat Polysaccharide Biosynthesis Protein SpsA, Chain A"/>
    <property type="match status" value="1"/>
</dbReference>
<keyword evidence="1" id="KW-0812">Transmembrane</keyword>
<dbReference type="SUPFAM" id="SSF53448">
    <property type="entry name" value="Nucleotide-diphospho-sugar transferases"/>
    <property type="match status" value="1"/>
</dbReference>
<dbReference type="CDD" id="cd04179">
    <property type="entry name" value="DPM_DPG-synthase_like"/>
    <property type="match status" value="1"/>
</dbReference>
<feature type="transmembrane region" description="Helical" evidence="1">
    <location>
        <begin position="262"/>
        <end position="284"/>
    </location>
</feature>
<keyword evidence="1" id="KW-1133">Transmembrane helix</keyword>
<dbReference type="EMBL" id="BJLH01000020">
    <property type="protein sequence ID" value="GEA62422.1"/>
    <property type="molecule type" value="Genomic_DNA"/>
</dbReference>
<evidence type="ECO:0000256" key="1">
    <source>
        <dbReference type="SAM" id="Phobius"/>
    </source>
</evidence>
<evidence type="ECO:0000313" key="4">
    <source>
        <dbReference type="Proteomes" id="UP000318242"/>
    </source>
</evidence>
<reference evidence="3 4" key="1">
    <citation type="submission" date="2019-06" db="EMBL/GenBank/DDBJ databases">
        <title>Whole genome shotgun sequence of Vibrio comitans NBRC 102076.</title>
        <authorList>
            <person name="Hosoyama A."/>
            <person name="Uohara A."/>
            <person name="Ohji S."/>
            <person name="Ichikawa N."/>
        </authorList>
    </citation>
    <scope>NUCLEOTIDE SEQUENCE [LARGE SCALE GENOMIC DNA]</scope>
    <source>
        <strain evidence="3 4">NBRC 102076</strain>
    </source>
</reference>
<dbReference type="RefSeq" id="WP_141273185.1">
    <property type="nucleotide sequence ID" value="NZ_BJLH01000020.1"/>
</dbReference>
<dbReference type="InterPro" id="IPR050256">
    <property type="entry name" value="Glycosyltransferase_2"/>
</dbReference>
<feature type="domain" description="Glycosyltransferase 2-like" evidence="2">
    <location>
        <begin position="8"/>
        <end position="157"/>
    </location>
</feature>
<dbReference type="PANTHER" id="PTHR48090">
    <property type="entry name" value="UNDECAPRENYL-PHOSPHATE 4-DEOXY-4-FORMAMIDO-L-ARABINOSE TRANSFERASE-RELATED"/>
    <property type="match status" value="1"/>
</dbReference>
<comment type="caution">
    <text evidence="3">The sequence shown here is derived from an EMBL/GenBank/DDBJ whole genome shotgun (WGS) entry which is preliminary data.</text>
</comment>
<dbReference type="GO" id="GO:0016740">
    <property type="term" value="F:transferase activity"/>
    <property type="evidence" value="ECO:0007669"/>
    <property type="project" value="UniProtKB-KW"/>
</dbReference>
<keyword evidence="4" id="KW-1185">Reference proteome</keyword>
<dbReference type="InterPro" id="IPR029044">
    <property type="entry name" value="Nucleotide-diphossugar_trans"/>
</dbReference>
<sequence length="309" mass="34620">MKNIDIAVLLPSHNEQGAIGNTVTAFKKSLPNATVYVYDNNSTDNTVEEAREAGAIVRYEHRQGKGEVVRRMFADIQADIYVMSDGDNTYDASICPKLISQLIDENLDMLIGTRSRELSSYPKGHVIGNKLFSNLINKAFNSNLEDVFSGYRIMSNRFVKSIPLFSDGFQVETELTVHSLQHKIPIKEVPTKYVPRPEGTESKLKTYRDGFKILNFIIFLLRDVRPLLFFSSIALALLTLSLSLGIPVIIDFFDSGLVERFPTAILASSIALIAVIALFSGLILDNVSRGRKERKIVTYLRTPYFKDAS</sequence>
<dbReference type="Pfam" id="PF00535">
    <property type="entry name" value="Glycos_transf_2"/>
    <property type="match status" value="1"/>
</dbReference>